<evidence type="ECO:0000313" key="2">
    <source>
        <dbReference type="Proteomes" id="UP000799536"/>
    </source>
</evidence>
<dbReference type="AlphaFoldDB" id="A0A9P4JCF0"/>
<dbReference type="Proteomes" id="UP000799536">
    <property type="component" value="Unassembled WGS sequence"/>
</dbReference>
<protein>
    <submittedName>
        <fullName evidence="1">Uncharacterized protein</fullName>
    </submittedName>
</protein>
<evidence type="ECO:0000313" key="1">
    <source>
        <dbReference type="EMBL" id="KAF2196906.1"/>
    </source>
</evidence>
<reference evidence="1" key="1">
    <citation type="journal article" date="2020" name="Stud. Mycol.">
        <title>101 Dothideomycetes genomes: a test case for predicting lifestyles and emergence of pathogens.</title>
        <authorList>
            <person name="Haridas S."/>
            <person name="Albert R."/>
            <person name="Binder M."/>
            <person name="Bloem J."/>
            <person name="Labutti K."/>
            <person name="Salamov A."/>
            <person name="Andreopoulos B."/>
            <person name="Baker S."/>
            <person name="Barry K."/>
            <person name="Bills G."/>
            <person name="Bluhm B."/>
            <person name="Cannon C."/>
            <person name="Castanera R."/>
            <person name="Culley D."/>
            <person name="Daum C."/>
            <person name="Ezra D."/>
            <person name="Gonzalez J."/>
            <person name="Henrissat B."/>
            <person name="Kuo A."/>
            <person name="Liang C."/>
            <person name="Lipzen A."/>
            <person name="Lutzoni F."/>
            <person name="Magnuson J."/>
            <person name="Mondo S."/>
            <person name="Nolan M."/>
            <person name="Ohm R."/>
            <person name="Pangilinan J."/>
            <person name="Park H.-J."/>
            <person name="Ramirez L."/>
            <person name="Alfaro M."/>
            <person name="Sun H."/>
            <person name="Tritt A."/>
            <person name="Yoshinaga Y."/>
            <person name="Zwiers L.-H."/>
            <person name="Turgeon B."/>
            <person name="Goodwin S."/>
            <person name="Spatafora J."/>
            <person name="Crous P."/>
            <person name="Grigoriev I."/>
        </authorList>
    </citation>
    <scope>NUCLEOTIDE SEQUENCE</scope>
    <source>
        <strain evidence="1">ATCC 74209</strain>
    </source>
</reference>
<organism evidence="1 2">
    <name type="scientific">Delitschia confertaspora ATCC 74209</name>
    <dbReference type="NCBI Taxonomy" id="1513339"/>
    <lineage>
        <taxon>Eukaryota</taxon>
        <taxon>Fungi</taxon>
        <taxon>Dikarya</taxon>
        <taxon>Ascomycota</taxon>
        <taxon>Pezizomycotina</taxon>
        <taxon>Dothideomycetes</taxon>
        <taxon>Pleosporomycetidae</taxon>
        <taxon>Pleosporales</taxon>
        <taxon>Delitschiaceae</taxon>
        <taxon>Delitschia</taxon>
    </lineage>
</organism>
<proteinExistence type="predicted"/>
<accession>A0A9P4JCF0</accession>
<gene>
    <name evidence="1" type="ORF">GQ43DRAFT_233419</name>
</gene>
<name>A0A9P4JCF0_9PLEO</name>
<keyword evidence="2" id="KW-1185">Reference proteome</keyword>
<dbReference type="EMBL" id="ML994306">
    <property type="protein sequence ID" value="KAF2196906.1"/>
    <property type="molecule type" value="Genomic_DNA"/>
</dbReference>
<comment type="caution">
    <text evidence="1">The sequence shown here is derived from an EMBL/GenBank/DDBJ whole genome shotgun (WGS) entry which is preliminary data.</text>
</comment>
<sequence length="197" mass="22400">MNRSCSARGKRLGWKRKKEAHLSPPKLIPTICLQPAPLAPRPMLRSLYHVLRKLTGPILRLSTGPILRLSTGPILRLSSGHLTPSTSSGSLRSHTRLVSFNELVNARKRWSHFRLRISRTRNILARSILCSMLEVFSGGNKKYMQTSTSYPSIARLQKRIMTTKTRRELQGHKNHDARGNLAELAHDDEAEKLHFVR</sequence>